<evidence type="ECO:0000313" key="1">
    <source>
        <dbReference type="EMBL" id="GAU27734.1"/>
    </source>
</evidence>
<reference evidence="2" key="1">
    <citation type="journal article" date="2017" name="Front. Plant Sci.">
        <title>Climate Clever Clovers: New Paradigm to Reduce the Environmental Footprint of Ruminants by Breeding Low Methanogenic Forages Utilizing Haplotype Variation.</title>
        <authorList>
            <person name="Kaur P."/>
            <person name="Appels R."/>
            <person name="Bayer P.E."/>
            <person name="Keeble-Gagnere G."/>
            <person name="Wang J."/>
            <person name="Hirakawa H."/>
            <person name="Shirasawa K."/>
            <person name="Vercoe P."/>
            <person name="Stefanova K."/>
            <person name="Durmic Z."/>
            <person name="Nichols P."/>
            <person name="Revell C."/>
            <person name="Isobe S.N."/>
            <person name="Edwards D."/>
            <person name="Erskine W."/>
        </authorList>
    </citation>
    <scope>NUCLEOTIDE SEQUENCE [LARGE SCALE GENOMIC DNA]</scope>
    <source>
        <strain evidence="2">cv. Daliak</strain>
    </source>
</reference>
<accession>A0A2Z6M5S5</accession>
<dbReference type="EMBL" id="DF973361">
    <property type="protein sequence ID" value="GAU27734.1"/>
    <property type="molecule type" value="Genomic_DNA"/>
</dbReference>
<evidence type="ECO:0000313" key="2">
    <source>
        <dbReference type="Proteomes" id="UP000242715"/>
    </source>
</evidence>
<name>A0A2Z6M5S5_TRISU</name>
<sequence length="118" mass="12402">MNLITNNTITIINIVWREARGPSPRPARVEKVGGDDDVAAAAKGAIGPPVNCCTMARKLVVSVFSKVVGVRLEARDLLLMGFDTLPSGPKLVAEVGELGFMVSGGKVEDGVVLVVMEV</sequence>
<dbReference type="Proteomes" id="UP000242715">
    <property type="component" value="Unassembled WGS sequence"/>
</dbReference>
<protein>
    <submittedName>
        <fullName evidence="1">Uncharacterized protein</fullName>
    </submittedName>
</protein>
<keyword evidence="2" id="KW-1185">Reference proteome</keyword>
<dbReference type="AlphaFoldDB" id="A0A2Z6M5S5"/>
<gene>
    <name evidence="1" type="ORF">TSUD_215440</name>
</gene>
<organism evidence="1 2">
    <name type="scientific">Trifolium subterraneum</name>
    <name type="common">Subterranean clover</name>
    <dbReference type="NCBI Taxonomy" id="3900"/>
    <lineage>
        <taxon>Eukaryota</taxon>
        <taxon>Viridiplantae</taxon>
        <taxon>Streptophyta</taxon>
        <taxon>Embryophyta</taxon>
        <taxon>Tracheophyta</taxon>
        <taxon>Spermatophyta</taxon>
        <taxon>Magnoliopsida</taxon>
        <taxon>eudicotyledons</taxon>
        <taxon>Gunneridae</taxon>
        <taxon>Pentapetalae</taxon>
        <taxon>rosids</taxon>
        <taxon>fabids</taxon>
        <taxon>Fabales</taxon>
        <taxon>Fabaceae</taxon>
        <taxon>Papilionoideae</taxon>
        <taxon>50 kb inversion clade</taxon>
        <taxon>NPAAA clade</taxon>
        <taxon>Hologalegina</taxon>
        <taxon>IRL clade</taxon>
        <taxon>Trifolieae</taxon>
        <taxon>Trifolium</taxon>
    </lineage>
</organism>
<proteinExistence type="predicted"/>